<proteinExistence type="predicted"/>
<sequence>MPPLTEEEKEKRKSQAGEHFQAQTARKLKARDIYSDDDDDDTADRDDEQDNKPGGEASERHHSSSSSSSSSEDEKEAKPQIFTTKEEVSKIRLSRHKLERWVHAPFFAKTVIGCFVRIGIGSDNGRAVYRVAQITDVVQTAQVYALGRSRTNKGLRLKHGKQERVFRIEFVSNQDFTDSSLVAFATTEEVARKLKDVQDALNYQNKESDVETIVSEKQRFPRNPRNCEVRKTQLMKQVEIAMLKGDKEEAQRLAGELEQL</sequence>
<keyword evidence="4" id="KW-0539">Nucleus</keyword>
<comment type="subcellular location">
    <subcellularLocation>
        <location evidence="1">Nucleus</location>
    </subcellularLocation>
</comment>
<evidence type="ECO:0000256" key="1">
    <source>
        <dbReference type="ARBA" id="ARBA00004123"/>
    </source>
</evidence>
<dbReference type="VEuPathDB" id="VectorBase:HLOH_058359"/>
<dbReference type="AlphaFoldDB" id="A0A9J6FZ18"/>
<comment type="caution">
    <text evidence="7">The sequence shown here is derived from an EMBL/GenBank/DDBJ whole genome shotgun (WGS) entry which is preliminary data.</text>
</comment>
<evidence type="ECO:0000256" key="5">
    <source>
        <dbReference type="SAM" id="MobiDB-lite"/>
    </source>
</evidence>
<keyword evidence="8" id="KW-1185">Reference proteome</keyword>
<keyword evidence="2" id="KW-0805">Transcription regulation</keyword>
<evidence type="ECO:0000313" key="8">
    <source>
        <dbReference type="Proteomes" id="UP000821853"/>
    </source>
</evidence>
<protein>
    <recommendedName>
        <fullName evidence="6">Plus3 domain-containing protein</fullName>
    </recommendedName>
</protein>
<feature type="compositionally biased region" description="Basic and acidic residues" evidence="5">
    <location>
        <begin position="50"/>
        <end position="62"/>
    </location>
</feature>
<dbReference type="SMART" id="SM00719">
    <property type="entry name" value="Plus3"/>
    <property type="match status" value="1"/>
</dbReference>
<reference evidence="7 8" key="1">
    <citation type="journal article" date="2020" name="Cell">
        <title>Large-Scale Comparative Analyses of Tick Genomes Elucidate Their Genetic Diversity and Vector Capacities.</title>
        <authorList>
            <consortium name="Tick Genome and Microbiome Consortium (TIGMIC)"/>
            <person name="Jia N."/>
            <person name="Wang J."/>
            <person name="Shi W."/>
            <person name="Du L."/>
            <person name="Sun Y."/>
            <person name="Zhan W."/>
            <person name="Jiang J.F."/>
            <person name="Wang Q."/>
            <person name="Zhang B."/>
            <person name="Ji P."/>
            <person name="Bell-Sakyi L."/>
            <person name="Cui X.M."/>
            <person name="Yuan T.T."/>
            <person name="Jiang B.G."/>
            <person name="Yang W.F."/>
            <person name="Lam T.T."/>
            <person name="Chang Q.C."/>
            <person name="Ding S.J."/>
            <person name="Wang X.J."/>
            <person name="Zhu J.G."/>
            <person name="Ruan X.D."/>
            <person name="Zhao L."/>
            <person name="Wei J.T."/>
            <person name="Ye R.Z."/>
            <person name="Que T.C."/>
            <person name="Du C.H."/>
            <person name="Zhou Y.H."/>
            <person name="Cheng J.X."/>
            <person name="Dai P.F."/>
            <person name="Guo W.B."/>
            <person name="Han X.H."/>
            <person name="Huang E.J."/>
            <person name="Li L.F."/>
            <person name="Wei W."/>
            <person name="Gao Y.C."/>
            <person name="Liu J.Z."/>
            <person name="Shao H.Z."/>
            <person name="Wang X."/>
            <person name="Wang C.C."/>
            <person name="Yang T.C."/>
            <person name="Huo Q.B."/>
            <person name="Li W."/>
            <person name="Chen H.Y."/>
            <person name="Chen S.E."/>
            <person name="Zhou L.G."/>
            <person name="Ni X.B."/>
            <person name="Tian J.H."/>
            <person name="Sheng Y."/>
            <person name="Liu T."/>
            <person name="Pan Y.S."/>
            <person name="Xia L.Y."/>
            <person name="Li J."/>
            <person name="Zhao F."/>
            <person name="Cao W.C."/>
        </authorList>
    </citation>
    <scope>NUCLEOTIDE SEQUENCE [LARGE SCALE GENOMIC DNA]</scope>
    <source>
        <strain evidence="7">HaeL-2018</strain>
    </source>
</reference>
<dbReference type="Gene3D" id="3.90.70.200">
    <property type="entry name" value="Plus-3 domain"/>
    <property type="match status" value="1"/>
</dbReference>
<name>A0A9J6FZ18_HAELO</name>
<evidence type="ECO:0000313" key="7">
    <source>
        <dbReference type="EMBL" id="KAH9367720.1"/>
    </source>
</evidence>
<feature type="domain" description="Plus3" evidence="6">
    <location>
        <begin position="82"/>
        <end position="215"/>
    </location>
</feature>
<dbReference type="InterPro" id="IPR004343">
    <property type="entry name" value="Plus-3_dom"/>
</dbReference>
<organism evidence="7 8">
    <name type="scientific">Haemaphysalis longicornis</name>
    <name type="common">Bush tick</name>
    <dbReference type="NCBI Taxonomy" id="44386"/>
    <lineage>
        <taxon>Eukaryota</taxon>
        <taxon>Metazoa</taxon>
        <taxon>Ecdysozoa</taxon>
        <taxon>Arthropoda</taxon>
        <taxon>Chelicerata</taxon>
        <taxon>Arachnida</taxon>
        <taxon>Acari</taxon>
        <taxon>Parasitiformes</taxon>
        <taxon>Ixodida</taxon>
        <taxon>Ixodoidea</taxon>
        <taxon>Ixodidae</taxon>
        <taxon>Haemaphysalinae</taxon>
        <taxon>Haemaphysalis</taxon>
    </lineage>
</organism>
<dbReference type="GO" id="GO:0003677">
    <property type="term" value="F:DNA binding"/>
    <property type="evidence" value="ECO:0007669"/>
    <property type="project" value="InterPro"/>
</dbReference>
<gene>
    <name evidence="7" type="ORF">HPB48_021862</name>
</gene>
<evidence type="ECO:0000256" key="4">
    <source>
        <dbReference type="ARBA" id="ARBA00023242"/>
    </source>
</evidence>
<dbReference type="GO" id="GO:1990269">
    <property type="term" value="F:RNA polymerase II C-terminal domain phosphoserine binding"/>
    <property type="evidence" value="ECO:0007669"/>
    <property type="project" value="TreeGrafter"/>
</dbReference>
<evidence type="ECO:0000259" key="6">
    <source>
        <dbReference type="PROSITE" id="PS51360"/>
    </source>
</evidence>
<dbReference type="PROSITE" id="PS51360">
    <property type="entry name" value="PLUS3"/>
    <property type="match status" value="1"/>
</dbReference>
<dbReference type="SUPFAM" id="SSF159042">
    <property type="entry name" value="Plus3-like"/>
    <property type="match status" value="1"/>
</dbReference>
<dbReference type="PANTHER" id="PTHR13115">
    <property type="entry name" value="RNA POLYMERASE-ASSOCIATED PROTEIN RTF1 HOMOLOG"/>
    <property type="match status" value="1"/>
</dbReference>
<dbReference type="InterPro" id="IPR036128">
    <property type="entry name" value="Plus3-like_sf"/>
</dbReference>
<feature type="region of interest" description="Disordered" evidence="5">
    <location>
        <begin position="1"/>
        <end position="83"/>
    </location>
</feature>
<dbReference type="PANTHER" id="PTHR13115:SF8">
    <property type="entry name" value="RNA POLYMERASE-ASSOCIATED PROTEIN RTF1 HOMOLOG"/>
    <property type="match status" value="1"/>
</dbReference>
<dbReference type="OrthoDB" id="166375at2759"/>
<feature type="compositionally biased region" description="Acidic residues" evidence="5">
    <location>
        <begin position="35"/>
        <end position="49"/>
    </location>
</feature>
<accession>A0A9J6FZ18</accession>
<dbReference type="EMBL" id="JABSTR010000004">
    <property type="protein sequence ID" value="KAH9367720.1"/>
    <property type="molecule type" value="Genomic_DNA"/>
</dbReference>
<evidence type="ECO:0000256" key="2">
    <source>
        <dbReference type="ARBA" id="ARBA00023015"/>
    </source>
</evidence>
<dbReference type="Proteomes" id="UP000821853">
    <property type="component" value="Chromosome 2"/>
</dbReference>
<keyword evidence="3" id="KW-0804">Transcription</keyword>
<feature type="compositionally biased region" description="Basic and acidic residues" evidence="5">
    <location>
        <begin position="1"/>
        <end position="16"/>
    </location>
</feature>
<evidence type="ECO:0000256" key="3">
    <source>
        <dbReference type="ARBA" id="ARBA00023163"/>
    </source>
</evidence>
<dbReference type="Pfam" id="PF03126">
    <property type="entry name" value="Plus-3"/>
    <property type="match status" value="1"/>
</dbReference>
<dbReference type="GO" id="GO:0016593">
    <property type="term" value="C:Cdc73/Paf1 complex"/>
    <property type="evidence" value="ECO:0007669"/>
    <property type="project" value="TreeGrafter"/>
</dbReference>